<name>A0A078IZX3_BRANA</name>
<evidence type="ECO:0000313" key="3">
    <source>
        <dbReference type="Proteomes" id="UP000028999"/>
    </source>
</evidence>
<reference evidence="2 3" key="1">
    <citation type="journal article" date="2014" name="Science">
        <title>Plant genetics. Early allopolyploid evolution in the post-Neolithic Brassica napus oilseed genome.</title>
        <authorList>
            <person name="Chalhoub B."/>
            <person name="Denoeud F."/>
            <person name="Liu S."/>
            <person name="Parkin I.A."/>
            <person name="Tang H."/>
            <person name="Wang X."/>
            <person name="Chiquet J."/>
            <person name="Belcram H."/>
            <person name="Tong C."/>
            <person name="Samans B."/>
            <person name="Correa M."/>
            <person name="Da Silva C."/>
            <person name="Just J."/>
            <person name="Falentin C."/>
            <person name="Koh C.S."/>
            <person name="Le Clainche I."/>
            <person name="Bernard M."/>
            <person name="Bento P."/>
            <person name="Noel B."/>
            <person name="Labadie K."/>
            <person name="Alberti A."/>
            <person name="Charles M."/>
            <person name="Arnaud D."/>
            <person name="Guo H."/>
            <person name="Daviaud C."/>
            <person name="Alamery S."/>
            <person name="Jabbari K."/>
            <person name="Zhao M."/>
            <person name="Edger P.P."/>
            <person name="Chelaifa H."/>
            <person name="Tack D."/>
            <person name="Lassalle G."/>
            <person name="Mestiri I."/>
            <person name="Schnel N."/>
            <person name="Le Paslier M.C."/>
            <person name="Fan G."/>
            <person name="Renault V."/>
            <person name="Bayer P.E."/>
            <person name="Golicz A.A."/>
            <person name="Manoli S."/>
            <person name="Lee T.H."/>
            <person name="Thi V.H."/>
            <person name="Chalabi S."/>
            <person name="Hu Q."/>
            <person name="Fan C."/>
            <person name="Tollenaere R."/>
            <person name="Lu Y."/>
            <person name="Battail C."/>
            <person name="Shen J."/>
            <person name="Sidebottom C.H."/>
            <person name="Wang X."/>
            <person name="Canaguier A."/>
            <person name="Chauveau A."/>
            <person name="Berard A."/>
            <person name="Deniot G."/>
            <person name="Guan M."/>
            <person name="Liu Z."/>
            <person name="Sun F."/>
            <person name="Lim Y.P."/>
            <person name="Lyons E."/>
            <person name="Town C.D."/>
            <person name="Bancroft I."/>
            <person name="Wang X."/>
            <person name="Meng J."/>
            <person name="Ma J."/>
            <person name="Pires J.C."/>
            <person name="King G.J."/>
            <person name="Brunel D."/>
            <person name="Delourme R."/>
            <person name="Renard M."/>
            <person name="Aury J.M."/>
            <person name="Adams K.L."/>
            <person name="Batley J."/>
            <person name="Snowdon R.J."/>
            <person name="Tost J."/>
            <person name="Edwards D."/>
            <person name="Zhou Y."/>
            <person name="Hua W."/>
            <person name="Sharpe A.G."/>
            <person name="Paterson A.H."/>
            <person name="Guan C."/>
            <person name="Wincker P."/>
        </authorList>
    </citation>
    <scope>NUCLEOTIDE SEQUENCE [LARGE SCALE GENOMIC DNA]</scope>
    <source>
        <strain evidence="3">cv. Darmor-bzh</strain>
    </source>
</reference>
<keyword evidence="3" id="KW-1185">Reference proteome</keyword>
<dbReference type="Proteomes" id="UP000028999">
    <property type="component" value="Unassembled WGS sequence"/>
</dbReference>
<accession>A0A078IZX3</accession>
<dbReference type="AlphaFoldDB" id="A0A078IZX3"/>
<feature type="region of interest" description="Disordered" evidence="1">
    <location>
        <begin position="1"/>
        <end position="58"/>
    </location>
</feature>
<feature type="compositionally biased region" description="Polar residues" evidence="1">
    <location>
        <begin position="49"/>
        <end position="58"/>
    </location>
</feature>
<feature type="compositionally biased region" description="Basic and acidic residues" evidence="1">
    <location>
        <begin position="22"/>
        <end position="42"/>
    </location>
</feature>
<gene>
    <name evidence="2" type="primary">BnaC03g75830D</name>
    <name evidence="2" type="ORF">GSBRNA2T00014700001</name>
</gene>
<evidence type="ECO:0000256" key="1">
    <source>
        <dbReference type="SAM" id="MobiDB-lite"/>
    </source>
</evidence>
<proteinExistence type="predicted"/>
<sequence>MDSGLSWADQWDYNSDPPSNSNKEDDKKKINEEGRWKQKQFGEGHTWLQMGQGTSQEI</sequence>
<evidence type="ECO:0000313" key="2">
    <source>
        <dbReference type="EMBL" id="CDY54832.1"/>
    </source>
</evidence>
<dbReference type="Gramene" id="CDY54832">
    <property type="protein sequence ID" value="CDY54832"/>
    <property type="gene ID" value="GSBRNA2T00014700001"/>
</dbReference>
<protein>
    <submittedName>
        <fullName evidence="2">BnaC03g75830D protein</fullName>
    </submittedName>
</protein>
<organism evidence="2 3">
    <name type="scientific">Brassica napus</name>
    <name type="common">Rape</name>
    <dbReference type="NCBI Taxonomy" id="3708"/>
    <lineage>
        <taxon>Eukaryota</taxon>
        <taxon>Viridiplantae</taxon>
        <taxon>Streptophyta</taxon>
        <taxon>Embryophyta</taxon>
        <taxon>Tracheophyta</taxon>
        <taxon>Spermatophyta</taxon>
        <taxon>Magnoliopsida</taxon>
        <taxon>eudicotyledons</taxon>
        <taxon>Gunneridae</taxon>
        <taxon>Pentapetalae</taxon>
        <taxon>rosids</taxon>
        <taxon>malvids</taxon>
        <taxon>Brassicales</taxon>
        <taxon>Brassicaceae</taxon>
        <taxon>Brassiceae</taxon>
        <taxon>Brassica</taxon>
    </lineage>
</organism>
<dbReference type="EMBL" id="LK033354">
    <property type="protein sequence ID" value="CDY54832.1"/>
    <property type="molecule type" value="Genomic_DNA"/>
</dbReference>
<dbReference type="PaxDb" id="3708-A0A078IZX3"/>